<comment type="caution">
    <text evidence="1">The sequence shown here is derived from an EMBL/GenBank/DDBJ whole genome shotgun (WGS) entry which is preliminary data.</text>
</comment>
<sequence>MSQVTQKAGRSFPLLRTLMGCQKTKEAYGFTYYGHRVSPMVERDKLGYFALSVFWRAAAHYWSRPFGKHDQIDLGWHQEALRLYLIGLAPFPKEMMLYFVVCNDPFSQNRFYTPSKSSHPGNTTTHAFQARGLNFLLMTGNDITETMGTLCLMSGLDRWIMVRSCQDMVAGTQARLEMQAEIGKLIGVSRRQN</sequence>
<accession>A0A7W7ZAY7</accession>
<dbReference type="AlphaFoldDB" id="A0A7W7ZAY7"/>
<keyword evidence="2" id="KW-1185">Reference proteome</keyword>
<protein>
    <submittedName>
        <fullName evidence="1">Uncharacterized protein</fullName>
    </submittedName>
</protein>
<name>A0A7W7ZAY7_9BACT</name>
<gene>
    <name evidence="1" type="ORF">HDF16_001112</name>
</gene>
<dbReference type="Proteomes" id="UP000540989">
    <property type="component" value="Unassembled WGS sequence"/>
</dbReference>
<reference evidence="1 2" key="1">
    <citation type="submission" date="2020-08" db="EMBL/GenBank/DDBJ databases">
        <title>Genomic Encyclopedia of Type Strains, Phase IV (KMG-V): Genome sequencing to study the core and pangenomes of soil and plant-associated prokaryotes.</title>
        <authorList>
            <person name="Whitman W."/>
        </authorList>
    </citation>
    <scope>NUCLEOTIDE SEQUENCE [LARGE SCALE GENOMIC DNA]</scope>
    <source>
        <strain evidence="1 2">M8UP14</strain>
    </source>
</reference>
<organism evidence="1 2">
    <name type="scientific">Granulicella aggregans</name>
    <dbReference type="NCBI Taxonomy" id="474949"/>
    <lineage>
        <taxon>Bacteria</taxon>
        <taxon>Pseudomonadati</taxon>
        <taxon>Acidobacteriota</taxon>
        <taxon>Terriglobia</taxon>
        <taxon>Terriglobales</taxon>
        <taxon>Acidobacteriaceae</taxon>
        <taxon>Granulicella</taxon>
    </lineage>
</organism>
<evidence type="ECO:0000313" key="2">
    <source>
        <dbReference type="Proteomes" id="UP000540989"/>
    </source>
</evidence>
<evidence type="ECO:0000313" key="1">
    <source>
        <dbReference type="EMBL" id="MBB5056427.1"/>
    </source>
</evidence>
<proteinExistence type="predicted"/>
<dbReference type="EMBL" id="JACHIP010000002">
    <property type="protein sequence ID" value="MBB5056427.1"/>
    <property type="molecule type" value="Genomic_DNA"/>
</dbReference>